<feature type="transmembrane region" description="Helical" evidence="5">
    <location>
        <begin position="12"/>
        <end position="33"/>
    </location>
</feature>
<name>A0ABT0YR93_9BURK</name>
<keyword evidence="4 5" id="KW-0472">Membrane</keyword>
<dbReference type="EMBL" id="JAMKFE010000009">
    <property type="protein sequence ID" value="MCM5680939.1"/>
    <property type="molecule type" value="Genomic_DNA"/>
</dbReference>
<proteinExistence type="predicted"/>
<feature type="domain" description="TMEM205-like" evidence="6">
    <location>
        <begin position="10"/>
        <end position="111"/>
    </location>
</feature>
<feature type="transmembrane region" description="Helical" evidence="5">
    <location>
        <begin position="122"/>
        <end position="141"/>
    </location>
</feature>
<evidence type="ECO:0000313" key="8">
    <source>
        <dbReference type="Proteomes" id="UP001165541"/>
    </source>
</evidence>
<organism evidence="7 8">
    <name type="scientific">Caldimonas mangrovi</name>
    <dbReference type="NCBI Taxonomy" id="2944811"/>
    <lineage>
        <taxon>Bacteria</taxon>
        <taxon>Pseudomonadati</taxon>
        <taxon>Pseudomonadota</taxon>
        <taxon>Betaproteobacteria</taxon>
        <taxon>Burkholderiales</taxon>
        <taxon>Sphaerotilaceae</taxon>
        <taxon>Caldimonas</taxon>
    </lineage>
</organism>
<dbReference type="Proteomes" id="UP001165541">
    <property type="component" value="Unassembled WGS sequence"/>
</dbReference>
<protein>
    <submittedName>
        <fullName evidence="7">DUF4149 domain-containing protein</fullName>
    </submittedName>
</protein>
<reference evidence="7" key="1">
    <citation type="submission" date="2022-05" db="EMBL/GenBank/DDBJ databases">
        <title>Schlegelella sp. nov., isolated from mangrove soil.</title>
        <authorList>
            <person name="Liu Y."/>
            <person name="Ge X."/>
            <person name="Liu W."/>
        </authorList>
    </citation>
    <scope>NUCLEOTIDE SEQUENCE</scope>
    <source>
        <strain evidence="7">S2-27</strain>
    </source>
</reference>
<keyword evidence="3 5" id="KW-1133">Transmembrane helix</keyword>
<evidence type="ECO:0000256" key="3">
    <source>
        <dbReference type="ARBA" id="ARBA00022989"/>
    </source>
</evidence>
<sequence length="146" mass="15445">MSLIRLRSWLSGLWAGTVLCIGGIAAPSLFAVLERAQAGLAAGRLFRVDASLSLVLSVLLLLVERRVAGARAEQGQGGSRMSTELVLVLTALFCTVAGYFAIQPLMEQARAGHGNWSFGVLHGTSSAFFAAKAVVLTVLAWRCTAR</sequence>
<evidence type="ECO:0000256" key="5">
    <source>
        <dbReference type="SAM" id="Phobius"/>
    </source>
</evidence>
<dbReference type="InterPro" id="IPR025423">
    <property type="entry name" value="TMEM205-like"/>
</dbReference>
<feature type="transmembrane region" description="Helical" evidence="5">
    <location>
        <begin position="84"/>
        <end position="102"/>
    </location>
</feature>
<dbReference type="RefSeq" id="WP_251779389.1">
    <property type="nucleotide sequence ID" value="NZ_JAMKFE010000009.1"/>
</dbReference>
<evidence type="ECO:0000256" key="2">
    <source>
        <dbReference type="ARBA" id="ARBA00022692"/>
    </source>
</evidence>
<comment type="subcellular location">
    <subcellularLocation>
        <location evidence="1">Membrane</location>
    </subcellularLocation>
</comment>
<gene>
    <name evidence="7" type="ORF">M8A51_15545</name>
</gene>
<feature type="transmembrane region" description="Helical" evidence="5">
    <location>
        <begin position="45"/>
        <end position="63"/>
    </location>
</feature>
<evidence type="ECO:0000313" key="7">
    <source>
        <dbReference type="EMBL" id="MCM5680939.1"/>
    </source>
</evidence>
<evidence type="ECO:0000256" key="1">
    <source>
        <dbReference type="ARBA" id="ARBA00004370"/>
    </source>
</evidence>
<evidence type="ECO:0000259" key="6">
    <source>
        <dbReference type="Pfam" id="PF13664"/>
    </source>
</evidence>
<keyword evidence="2 5" id="KW-0812">Transmembrane</keyword>
<evidence type="ECO:0000256" key="4">
    <source>
        <dbReference type="ARBA" id="ARBA00023136"/>
    </source>
</evidence>
<accession>A0ABT0YR93</accession>
<comment type="caution">
    <text evidence="7">The sequence shown here is derived from an EMBL/GenBank/DDBJ whole genome shotgun (WGS) entry which is preliminary data.</text>
</comment>
<keyword evidence="8" id="KW-1185">Reference proteome</keyword>
<dbReference type="Pfam" id="PF13664">
    <property type="entry name" value="DUF4149"/>
    <property type="match status" value="1"/>
</dbReference>